<dbReference type="EMBL" id="CP168151">
    <property type="protein sequence ID" value="XFD39136.1"/>
    <property type="molecule type" value="Genomic_DNA"/>
</dbReference>
<reference evidence="1" key="1">
    <citation type="submission" date="2024-08" db="EMBL/GenBank/DDBJ databases">
        <title>Lentilactobacillus sp. nov., isolated from tree bark.</title>
        <authorList>
            <person name="Phuengjayaem S."/>
            <person name="Tanasupawat S."/>
        </authorList>
    </citation>
    <scope>NUCLEOTIDE SEQUENCE</scope>
    <source>
        <strain evidence="1">SPB1-3</strain>
    </source>
</reference>
<evidence type="ECO:0000313" key="2">
    <source>
        <dbReference type="Proteomes" id="UP001149860"/>
    </source>
</evidence>
<proteinExistence type="predicted"/>
<evidence type="ECO:0000313" key="1">
    <source>
        <dbReference type="EMBL" id="XFD39136.1"/>
    </source>
</evidence>
<keyword evidence="2" id="KW-1185">Reference proteome</keyword>
<dbReference type="Proteomes" id="UP001149860">
    <property type="component" value="Chromosome"/>
</dbReference>
<name>A0ACD5DD36_9LACO</name>
<organism evidence="1 2">
    <name type="scientific">Lentilactobacillus terminaliae</name>
    <dbReference type="NCBI Taxonomy" id="3003483"/>
    <lineage>
        <taxon>Bacteria</taxon>
        <taxon>Bacillati</taxon>
        <taxon>Bacillota</taxon>
        <taxon>Bacilli</taxon>
        <taxon>Lactobacillales</taxon>
        <taxon>Lactobacillaceae</taxon>
        <taxon>Lentilactobacillus</taxon>
    </lineage>
</organism>
<sequence>MTNAVAEKLNYRDYQAIMQDELLEESRAVNAYLSRAKRFANHVKLMKKSFARMGMNDTLYKLVKQEDTKRAEMVWSAIETARLEKRQGWRLLEDGDAYVESLIAKYQGDLSQALPEESKRLELAELLETMEKRQSEGDWR</sequence>
<protein>
    <submittedName>
        <fullName evidence="1">Uncharacterized protein</fullName>
    </submittedName>
</protein>
<gene>
    <name evidence="1" type="ORF">O0236_006785</name>
</gene>
<accession>A0ACD5DD36</accession>